<dbReference type="InterPro" id="IPR010373">
    <property type="entry name" value="DUF968"/>
</dbReference>
<sequence length="156" mass="17538">MMAFKIQRPDTAFANAPARGVKRKRVTDEQHLRWLRALPCVISGKRPVEAAHIRFSDPAYGKRETGMAEKPDDRWALPLSPMLHREQHAGSERLFWAKYGIDPCKVAAALYGVSGDDEQAEIIIRTAQETARKMVPSPYASERLTPRSQGLEVGRV</sequence>
<reference evidence="2" key="1">
    <citation type="submission" date="2022-11" db="EMBL/GenBank/DDBJ databases">
        <title>Biodiversity and phylogenetic relationships of bacteria.</title>
        <authorList>
            <person name="Machado R.A.R."/>
            <person name="Bhat A."/>
            <person name="Loulou A."/>
            <person name="Kallel S."/>
        </authorList>
    </citation>
    <scope>NUCLEOTIDE SEQUENCE</scope>
    <source>
        <strain evidence="2">K-TC2</strain>
    </source>
</reference>
<evidence type="ECO:0008006" key="4">
    <source>
        <dbReference type="Google" id="ProtNLM"/>
    </source>
</evidence>
<protein>
    <recommendedName>
        <fullName evidence="4">DUF968 domain-containing protein</fullName>
    </recommendedName>
</protein>
<keyword evidence="3" id="KW-1185">Reference proteome</keyword>
<accession>A0A9X3IKI7</accession>
<feature type="region of interest" description="Disordered" evidence="1">
    <location>
        <begin position="136"/>
        <end position="156"/>
    </location>
</feature>
<dbReference type="Proteomes" id="UP001144805">
    <property type="component" value="Unassembled WGS sequence"/>
</dbReference>
<dbReference type="AlphaFoldDB" id="A0A9X3IKI7"/>
<dbReference type="Pfam" id="PF06147">
    <property type="entry name" value="DUF968"/>
    <property type="match status" value="1"/>
</dbReference>
<evidence type="ECO:0000313" key="3">
    <source>
        <dbReference type="Proteomes" id="UP001144805"/>
    </source>
</evidence>
<evidence type="ECO:0000256" key="1">
    <source>
        <dbReference type="SAM" id="MobiDB-lite"/>
    </source>
</evidence>
<comment type="caution">
    <text evidence="2">The sequence shown here is derived from an EMBL/GenBank/DDBJ whole genome shotgun (WGS) entry which is preliminary data.</text>
</comment>
<dbReference type="EMBL" id="JAPKNK010000003">
    <property type="protein sequence ID" value="MCX5569644.1"/>
    <property type="molecule type" value="Genomic_DNA"/>
</dbReference>
<organism evidence="2 3">
    <name type="scientific">Kaistia nematophila</name>
    <dbReference type="NCBI Taxonomy" id="2994654"/>
    <lineage>
        <taxon>Bacteria</taxon>
        <taxon>Pseudomonadati</taxon>
        <taxon>Pseudomonadota</taxon>
        <taxon>Alphaproteobacteria</taxon>
        <taxon>Hyphomicrobiales</taxon>
        <taxon>Kaistiaceae</taxon>
        <taxon>Kaistia</taxon>
    </lineage>
</organism>
<proteinExistence type="predicted"/>
<gene>
    <name evidence="2" type="ORF">OSH07_10615</name>
</gene>
<dbReference type="RefSeq" id="WP_266338604.1">
    <property type="nucleotide sequence ID" value="NZ_JAPKNK010000003.1"/>
</dbReference>
<name>A0A9X3IKI7_9HYPH</name>
<evidence type="ECO:0000313" key="2">
    <source>
        <dbReference type="EMBL" id="MCX5569644.1"/>
    </source>
</evidence>